<evidence type="ECO:0000313" key="4">
    <source>
        <dbReference type="EMBL" id="CAK0812306.1"/>
    </source>
</evidence>
<name>A0ABN9R0T6_9DINO</name>
<feature type="region of interest" description="Disordered" evidence="2">
    <location>
        <begin position="744"/>
        <end position="769"/>
    </location>
</feature>
<feature type="compositionally biased region" description="Pro residues" evidence="2">
    <location>
        <begin position="750"/>
        <end position="762"/>
    </location>
</feature>
<dbReference type="InterPro" id="IPR050300">
    <property type="entry name" value="GDXG_lipolytic_enzyme"/>
</dbReference>
<dbReference type="SUPFAM" id="SSF53474">
    <property type="entry name" value="alpha/beta-Hydrolases"/>
    <property type="match status" value="1"/>
</dbReference>
<dbReference type="InterPro" id="IPR049492">
    <property type="entry name" value="BD-FAE-like_dom"/>
</dbReference>
<comment type="caution">
    <text evidence="4">The sequence shown here is derived from an EMBL/GenBank/DDBJ whole genome shotgun (WGS) entry which is preliminary data.</text>
</comment>
<keyword evidence="1" id="KW-0378">Hydrolase</keyword>
<sequence>MQEPDKADVALLKLKLDHMATGGPSPPPVAREAFHRGLELHASLDALLGTHSHCLGTALALAKPWLSRQAHIDAVHVKKERDAAAHGAFSWLNNPGGPAQALPPIPTGVGAWHAAHLEAMLAAKVPPVPKYVVIEVPQLLPPADEGAPCGCDAADTASYDSDVPSGHIPPDRPAGLAPSNLLQGLWEPLWDPRPPEPPAFPVVEEAGHRAEEAAEWPSAGDAYSNRNFMSDRSGEDIGSDTFSDDLGYSNVCFPVDSSLGVSTVAGIVVQRVRHAHLPVVLAALAREACPRDCESMYVINLVVCLVVVVVPHACAQDGGWGRGHVLALPLAALLLLLAAALRPARRPSAKAAPWGLPRAACRGGPAPPSPRPPAAAAVRCLVSLAVDAAKMACWVALLSPWLARFGVMYLRDPRIIRGVRCGSGPRSFVDVYVPAAHAARGGGGRGTAGAPTALGTEGAAAQGLPVVVAVMGGAWVIGYRAWNVQLALRLADAGVVVVAVDYRNWPQGAVPDMVYDIAGAITWAFQNVARFGGDPANVLLLAQSAGAHLSSLLLVQRALAQAQARCAGAKASPLEEACRGWAPSSFRGFLGVSGVYDVGAVQAHLASRGFPPHHLGLMCPKGDVAEASPTLLLERAPADVAAAAASAMPPVHLYHGELDNCAPCANSLGFVRALSAAGHGQASVEVKPGSRHAEPVDPLVGDDVQVRMALGMLFGREEGLARYRAMPPPNSRPPLRLWTLHAGSCRSDARPPPPPPPPPPPARGARPRAVQRLCRPAPRARGGAPEGARLEARALPEQTASPPDELCIFAARALLKQTASLADEFDVLRFCSVPGGRARGSVPGHMLFRELLALLGREGHSKPPYPSQPSFLQIPASLP</sequence>
<accession>A0ABN9R0T6</accession>
<dbReference type="Proteomes" id="UP001189429">
    <property type="component" value="Unassembled WGS sequence"/>
</dbReference>
<protein>
    <recommendedName>
        <fullName evidence="3">BD-FAE-like domain-containing protein</fullName>
    </recommendedName>
</protein>
<evidence type="ECO:0000256" key="2">
    <source>
        <dbReference type="SAM" id="MobiDB-lite"/>
    </source>
</evidence>
<dbReference type="Pfam" id="PF20434">
    <property type="entry name" value="BD-FAE"/>
    <property type="match status" value="1"/>
</dbReference>
<dbReference type="InterPro" id="IPR029058">
    <property type="entry name" value="AB_hydrolase_fold"/>
</dbReference>
<reference evidence="4" key="1">
    <citation type="submission" date="2023-10" db="EMBL/GenBank/DDBJ databases">
        <authorList>
            <person name="Chen Y."/>
            <person name="Shah S."/>
            <person name="Dougan E. K."/>
            <person name="Thang M."/>
            <person name="Chan C."/>
        </authorList>
    </citation>
    <scope>NUCLEOTIDE SEQUENCE [LARGE SCALE GENOMIC DNA]</scope>
</reference>
<organism evidence="4 5">
    <name type="scientific">Prorocentrum cordatum</name>
    <dbReference type="NCBI Taxonomy" id="2364126"/>
    <lineage>
        <taxon>Eukaryota</taxon>
        <taxon>Sar</taxon>
        <taxon>Alveolata</taxon>
        <taxon>Dinophyceae</taxon>
        <taxon>Prorocentrales</taxon>
        <taxon>Prorocentraceae</taxon>
        <taxon>Prorocentrum</taxon>
    </lineage>
</organism>
<keyword evidence="5" id="KW-1185">Reference proteome</keyword>
<dbReference type="PANTHER" id="PTHR48081:SF33">
    <property type="entry name" value="KYNURENINE FORMAMIDASE"/>
    <property type="match status" value="1"/>
</dbReference>
<dbReference type="EMBL" id="CAUYUJ010005113">
    <property type="protein sequence ID" value="CAK0812306.1"/>
    <property type="molecule type" value="Genomic_DNA"/>
</dbReference>
<evidence type="ECO:0000313" key="5">
    <source>
        <dbReference type="Proteomes" id="UP001189429"/>
    </source>
</evidence>
<dbReference type="Gene3D" id="3.40.50.1820">
    <property type="entry name" value="alpha/beta hydrolase"/>
    <property type="match status" value="1"/>
</dbReference>
<evidence type="ECO:0000259" key="3">
    <source>
        <dbReference type="Pfam" id="PF20434"/>
    </source>
</evidence>
<gene>
    <name evidence="4" type="ORF">PCOR1329_LOCUS16626</name>
</gene>
<feature type="domain" description="BD-FAE-like" evidence="3">
    <location>
        <begin position="462"/>
        <end position="672"/>
    </location>
</feature>
<proteinExistence type="predicted"/>
<dbReference type="PANTHER" id="PTHR48081">
    <property type="entry name" value="AB HYDROLASE SUPERFAMILY PROTEIN C4A8.06C"/>
    <property type="match status" value="1"/>
</dbReference>
<evidence type="ECO:0000256" key="1">
    <source>
        <dbReference type="ARBA" id="ARBA00022801"/>
    </source>
</evidence>